<comment type="caution">
    <text evidence="1">The sequence shown here is derived from an EMBL/GenBank/DDBJ whole genome shotgun (WGS) entry which is preliminary data.</text>
</comment>
<accession>A0ABN3Q241</accession>
<sequence length="137" mass="15446">MARSNTPSQSRRELFALLEDVDTVDDFFARCAENVQWSLFGQHPLAGHYKSRDEFIPATIGQIRPLLSGGLHFRVRGLYGGDEIAIVEMDGVATAHDGEPYDPFYVWICWFEGDEIVKVHAYVDSLVVTEILDRLAS</sequence>
<evidence type="ECO:0000313" key="2">
    <source>
        <dbReference type="Proteomes" id="UP001501509"/>
    </source>
</evidence>
<dbReference type="PANTHER" id="PTHR41252">
    <property type="entry name" value="BLR2505 PROTEIN"/>
    <property type="match status" value="1"/>
</dbReference>
<keyword evidence="2" id="KW-1185">Reference proteome</keyword>
<organism evidence="1 2">
    <name type="scientific">Actinomadura fulvescens</name>
    <dbReference type="NCBI Taxonomy" id="46160"/>
    <lineage>
        <taxon>Bacteria</taxon>
        <taxon>Bacillati</taxon>
        <taxon>Actinomycetota</taxon>
        <taxon>Actinomycetes</taxon>
        <taxon>Streptosporangiales</taxon>
        <taxon>Thermomonosporaceae</taxon>
        <taxon>Actinomadura</taxon>
    </lineage>
</organism>
<dbReference type="PANTHER" id="PTHR41252:SF1">
    <property type="entry name" value="BLR2505 PROTEIN"/>
    <property type="match status" value="1"/>
</dbReference>
<dbReference type="Gene3D" id="3.10.450.50">
    <property type="match status" value="1"/>
</dbReference>
<dbReference type="RefSeq" id="WP_344545307.1">
    <property type="nucleotide sequence ID" value="NZ_BAAATD010000007.1"/>
</dbReference>
<evidence type="ECO:0000313" key="1">
    <source>
        <dbReference type="EMBL" id="GAA2613012.1"/>
    </source>
</evidence>
<gene>
    <name evidence="1" type="ORF">GCM10010411_54770</name>
</gene>
<protein>
    <recommendedName>
        <fullName evidence="3">SnoaL-like domain-containing protein</fullName>
    </recommendedName>
</protein>
<reference evidence="1 2" key="1">
    <citation type="journal article" date="2019" name="Int. J. Syst. Evol. Microbiol.">
        <title>The Global Catalogue of Microorganisms (GCM) 10K type strain sequencing project: providing services to taxonomists for standard genome sequencing and annotation.</title>
        <authorList>
            <consortium name="The Broad Institute Genomics Platform"/>
            <consortium name="The Broad Institute Genome Sequencing Center for Infectious Disease"/>
            <person name="Wu L."/>
            <person name="Ma J."/>
        </authorList>
    </citation>
    <scope>NUCLEOTIDE SEQUENCE [LARGE SCALE GENOMIC DNA]</scope>
    <source>
        <strain evidence="1 2">JCM 6833</strain>
    </source>
</reference>
<dbReference type="SUPFAM" id="SSF54427">
    <property type="entry name" value="NTF2-like"/>
    <property type="match status" value="1"/>
</dbReference>
<proteinExistence type="predicted"/>
<dbReference type="EMBL" id="BAAATD010000007">
    <property type="protein sequence ID" value="GAA2613012.1"/>
    <property type="molecule type" value="Genomic_DNA"/>
</dbReference>
<name>A0ABN3Q241_9ACTN</name>
<dbReference type="Proteomes" id="UP001501509">
    <property type="component" value="Unassembled WGS sequence"/>
</dbReference>
<dbReference type="InterPro" id="IPR032710">
    <property type="entry name" value="NTF2-like_dom_sf"/>
</dbReference>
<evidence type="ECO:0008006" key="3">
    <source>
        <dbReference type="Google" id="ProtNLM"/>
    </source>
</evidence>